<evidence type="ECO:0000313" key="2">
    <source>
        <dbReference type="Proteomes" id="UP000259988"/>
    </source>
</evidence>
<protein>
    <submittedName>
        <fullName evidence="1">Uncharacterized protein</fullName>
    </submittedName>
</protein>
<accession>A0A345M901</accession>
<sequence>MPPGLEMWFGEVDWTDEYWDEDEDYRFGSPFPFSWIFSQRPIF</sequence>
<dbReference type="RefSeq" id="YP_009839662.1">
    <property type="nucleotide sequence ID" value="NC_048721.1"/>
</dbReference>
<keyword evidence="2" id="KW-1185">Reference proteome</keyword>
<name>A0A345M901_9CAUD</name>
<dbReference type="GeneID" id="55609960"/>
<evidence type="ECO:0000313" key="1">
    <source>
        <dbReference type="EMBL" id="AXH66972.1"/>
    </source>
</evidence>
<dbReference type="EMBL" id="MH576965">
    <property type="protein sequence ID" value="AXH66972.1"/>
    <property type="molecule type" value="Genomic_DNA"/>
</dbReference>
<gene>
    <name evidence="1" type="primary">269</name>
    <name evidence="1" type="ORF">SEA_STARPLATINUM_269</name>
</gene>
<proteinExistence type="predicted"/>
<dbReference type="Proteomes" id="UP000259988">
    <property type="component" value="Segment"/>
</dbReference>
<reference evidence="1 2" key="1">
    <citation type="submission" date="2018-07" db="EMBL/GenBank/DDBJ databases">
        <authorList>
            <person name="Cook J.L."/>
            <person name="Tucker S.D."/>
            <person name="Kassa A.K."/>
            <person name="Jones J.A."/>
            <person name="Khadka D."/>
            <person name="Klug H.M."/>
            <person name="Layton S.R."/>
            <person name="Nayek S."/>
            <person name="Bhuiyan S."/>
            <person name="Kim T."/>
            <person name="Hughes L.E."/>
            <person name="Garlena R.A."/>
            <person name="Russell D.A."/>
            <person name="Pope W.H."/>
            <person name="Jacobs-Sera D."/>
            <person name="Hatfull G.F."/>
        </authorList>
    </citation>
    <scope>NUCLEOTIDE SEQUENCE [LARGE SCALE GENOMIC DNA]</scope>
</reference>
<dbReference type="KEGG" id="vg:55609960"/>
<organism evidence="1 2">
    <name type="scientific">Streptomyces phage StarPlatinum</name>
    <dbReference type="NCBI Taxonomy" id="2283265"/>
    <lineage>
        <taxon>Viruses</taxon>
        <taxon>Duplodnaviria</taxon>
        <taxon>Heunggongvirae</taxon>
        <taxon>Uroviricota</taxon>
        <taxon>Caudoviricetes</taxon>
        <taxon>Stanwilliamsviridae</taxon>
        <taxon>Boydwoodruffvirinae</taxon>
        <taxon>Karimacvirus</taxon>
        <taxon>Karimacvirus starplatinum</taxon>
        <taxon>Streptomyces virus StarPlatinum</taxon>
    </lineage>
</organism>